<evidence type="ECO:0000313" key="3">
    <source>
        <dbReference type="Proteomes" id="UP000236220"/>
    </source>
</evidence>
<reference evidence="2 3" key="1">
    <citation type="submission" date="2017-08" db="EMBL/GenBank/DDBJ databases">
        <title>Lysobacter sylvestris genome.</title>
        <authorList>
            <person name="Zhang D.-C."/>
            <person name="Albuquerque L."/>
            <person name="Franca L."/>
            <person name="Froufe H.J.C."/>
            <person name="Barroso C."/>
            <person name="Egas C."/>
            <person name="Da Costa M."/>
            <person name="Margesin R."/>
        </authorList>
    </citation>
    <scope>NUCLEOTIDE SEQUENCE [LARGE SCALE GENOMIC DNA]</scope>
    <source>
        <strain evidence="2 3">AM20-91</strain>
    </source>
</reference>
<dbReference type="NCBIfam" id="TIGR03397">
    <property type="entry name" value="acid_phos_Burk"/>
    <property type="match status" value="1"/>
</dbReference>
<dbReference type="SUPFAM" id="SSF53649">
    <property type="entry name" value="Alkaline phosphatase-like"/>
    <property type="match status" value="1"/>
</dbReference>
<protein>
    <submittedName>
        <fullName evidence="2">Burkholderia-type acid phosphatase</fullName>
    </submittedName>
</protein>
<name>A0A2K1PZF2_9GAMM</name>
<keyword evidence="1" id="KW-0378">Hydrolase</keyword>
<dbReference type="InterPro" id="IPR017850">
    <property type="entry name" value="Alkaline_phosphatase_core_sf"/>
</dbReference>
<evidence type="ECO:0000313" key="2">
    <source>
        <dbReference type="EMBL" id="PNS08161.1"/>
    </source>
</evidence>
<dbReference type="EMBL" id="NPZB01000002">
    <property type="protein sequence ID" value="PNS08161.1"/>
    <property type="molecule type" value="Genomic_DNA"/>
</dbReference>
<dbReference type="PANTHER" id="PTHR31956:SF1">
    <property type="entry name" value="NON-SPECIFIC PHOSPHOLIPASE C1"/>
    <property type="match status" value="1"/>
</dbReference>
<dbReference type="Proteomes" id="UP000236220">
    <property type="component" value="Unassembled WGS sequence"/>
</dbReference>
<comment type="caution">
    <text evidence="2">The sequence shown here is derived from an EMBL/GenBank/DDBJ whole genome shotgun (WGS) entry which is preliminary data.</text>
</comment>
<dbReference type="InterPro" id="IPR007312">
    <property type="entry name" value="Phosphoesterase"/>
</dbReference>
<gene>
    <name evidence="2" type="ORF">Lysil_2337</name>
</gene>
<dbReference type="PANTHER" id="PTHR31956">
    <property type="entry name" value="NON-SPECIFIC PHOSPHOLIPASE C4-RELATED"/>
    <property type="match status" value="1"/>
</dbReference>
<sequence length="519" mass="56427">MMRRLARIVPVAVAIAVLGACQTTPGKGSAGTGMHDSGLDAIQTIVVIYAENRSFDNLYGNFPGANGVQHLKPGQYLQRDRDGSLLQTLPPVPGQGLTVASDPKQITTEATRGHPNRAYALDDPNGYGVSLDYKLHDLIHAFYNQQMQINGGKNDKFAAWSDAGGESMGYFDGSQMAMWQVARKYVLADNFFHGAFGSSFLNHQYLICACAPTDFKTQADPKKYQNNISVVNDDGVSLKVDAKSPASALDGPPKYVHYGVLTPDFRAVNTMMPPYAPSGKPAPKNSAEALDRITLSPQSAETIGDRLSAANIGWAWYSGGWQIALDGGKDAEKIVFQYHHQPFNYYTQYAPGTAARTEHLRDGGLDGAKFIADIDAGKLPPVAFYKPQGNLNQHAGYASVSAGDQHIADVIAHLERSPQWKNMVVIVTYDENGGWWDHVAPPKADRWGPGLRIPSIIVSPFAKRGVVDHTQYDTGSIQRLINHRFGLVPLPGILERDAALKAHGEAAMGDFTSALELWH</sequence>
<dbReference type="GO" id="GO:0003993">
    <property type="term" value="F:acid phosphatase activity"/>
    <property type="evidence" value="ECO:0007669"/>
    <property type="project" value="InterPro"/>
</dbReference>
<keyword evidence="3" id="KW-1185">Reference proteome</keyword>
<dbReference type="AlphaFoldDB" id="A0A2K1PZF2"/>
<organism evidence="2 3">
    <name type="scientific">Solilutibacter silvestris</name>
    <dbReference type="NCBI Taxonomy" id="1645665"/>
    <lineage>
        <taxon>Bacteria</taxon>
        <taxon>Pseudomonadati</taxon>
        <taxon>Pseudomonadota</taxon>
        <taxon>Gammaproteobacteria</taxon>
        <taxon>Lysobacterales</taxon>
        <taxon>Lysobacteraceae</taxon>
        <taxon>Solilutibacter</taxon>
    </lineage>
</organism>
<dbReference type="Pfam" id="PF04185">
    <property type="entry name" value="Phosphoesterase"/>
    <property type="match status" value="1"/>
</dbReference>
<dbReference type="PROSITE" id="PS51257">
    <property type="entry name" value="PROKAR_LIPOPROTEIN"/>
    <property type="match status" value="1"/>
</dbReference>
<accession>A0A2K1PZF2</accession>
<proteinExistence type="predicted"/>
<dbReference type="InterPro" id="IPR017768">
    <property type="entry name" value="AcpA"/>
</dbReference>
<dbReference type="CDD" id="cd16013">
    <property type="entry name" value="AcpA"/>
    <property type="match status" value="1"/>
</dbReference>
<dbReference type="RefSeq" id="WP_205756936.1">
    <property type="nucleotide sequence ID" value="NZ_NPZB01000002.1"/>
</dbReference>
<dbReference type="Gene3D" id="3.40.720.10">
    <property type="entry name" value="Alkaline Phosphatase, subunit A"/>
    <property type="match status" value="2"/>
</dbReference>
<evidence type="ECO:0000256" key="1">
    <source>
        <dbReference type="ARBA" id="ARBA00022801"/>
    </source>
</evidence>